<dbReference type="Gene3D" id="3.10.105.10">
    <property type="entry name" value="Dipeptide-binding Protein, Domain 3"/>
    <property type="match status" value="1"/>
</dbReference>
<dbReference type="InterPro" id="IPR030678">
    <property type="entry name" value="Peptide/Ni-bd"/>
</dbReference>
<evidence type="ECO:0000313" key="7">
    <source>
        <dbReference type="EMBL" id="QEA33249.1"/>
    </source>
</evidence>
<comment type="subcellular location">
    <subcellularLocation>
        <location evidence="1">Cell envelope</location>
    </subcellularLocation>
</comment>
<dbReference type="InterPro" id="IPR000914">
    <property type="entry name" value="SBP_5_dom"/>
</dbReference>
<evidence type="ECO:0000259" key="6">
    <source>
        <dbReference type="Pfam" id="PF00496"/>
    </source>
</evidence>
<dbReference type="GO" id="GO:0043190">
    <property type="term" value="C:ATP-binding cassette (ABC) transporter complex"/>
    <property type="evidence" value="ECO:0007669"/>
    <property type="project" value="InterPro"/>
</dbReference>
<dbReference type="OMA" id="ANQLYPI"/>
<evidence type="ECO:0000256" key="4">
    <source>
        <dbReference type="ARBA" id="ARBA00022729"/>
    </source>
</evidence>
<dbReference type="RefSeq" id="WP_014973809.1">
    <property type="nucleotide sequence ID" value="NZ_BPKR01000007.1"/>
</dbReference>
<dbReference type="CDD" id="cd08504">
    <property type="entry name" value="PBP2_OppA"/>
    <property type="match status" value="1"/>
</dbReference>
<evidence type="ECO:0000256" key="2">
    <source>
        <dbReference type="ARBA" id="ARBA00005695"/>
    </source>
</evidence>
<protein>
    <submittedName>
        <fullName evidence="7">Peptide ABC transporter substrate-binding protein</fullName>
    </submittedName>
</protein>
<gene>
    <name evidence="7" type="ORF">FGL89_03345</name>
</gene>
<dbReference type="EMBL" id="CP042374">
    <property type="protein sequence ID" value="QEA33249.1"/>
    <property type="molecule type" value="Genomic_DNA"/>
</dbReference>
<keyword evidence="3" id="KW-0813">Transport</keyword>
<evidence type="ECO:0000256" key="3">
    <source>
        <dbReference type="ARBA" id="ARBA00022448"/>
    </source>
</evidence>
<feature type="domain" description="Solute-binding protein family 5" evidence="6">
    <location>
        <begin position="75"/>
        <end position="455"/>
    </location>
</feature>
<dbReference type="FunFam" id="3.90.76.10:FF:000001">
    <property type="entry name" value="Oligopeptide ABC transporter substrate-binding protein"/>
    <property type="match status" value="1"/>
</dbReference>
<dbReference type="GeneID" id="61186765"/>
<dbReference type="GO" id="GO:0015833">
    <property type="term" value="P:peptide transport"/>
    <property type="evidence" value="ECO:0007669"/>
    <property type="project" value="UniProtKB-KW"/>
</dbReference>
<evidence type="ECO:0000313" key="8">
    <source>
        <dbReference type="Proteomes" id="UP000321332"/>
    </source>
</evidence>
<dbReference type="InterPro" id="IPR039424">
    <property type="entry name" value="SBP_5"/>
</dbReference>
<comment type="similarity">
    <text evidence="2">Belongs to the bacterial solute-binding protein 5 family.</text>
</comment>
<dbReference type="GO" id="GO:0030313">
    <property type="term" value="C:cell envelope"/>
    <property type="evidence" value="ECO:0007669"/>
    <property type="project" value="UniProtKB-SubCell"/>
</dbReference>
<dbReference type="SUPFAM" id="SSF53850">
    <property type="entry name" value="Periplasmic binding protein-like II"/>
    <property type="match status" value="1"/>
</dbReference>
<dbReference type="PANTHER" id="PTHR30290">
    <property type="entry name" value="PERIPLASMIC BINDING COMPONENT OF ABC TRANSPORTER"/>
    <property type="match status" value="1"/>
</dbReference>
<dbReference type="GO" id="GO:0042597">
    <property type="term" value="C:periplasmic space"/>
    <property type="evidence" value="ECO:0007669"/>
    <property type="project" value="UniProtKB-ARBA"/>
</dbReference>
<accession>A0AAE6II98</accession>
<reference evidence="7 8" key="1">
    <citation type="submission" date="2019-06" db="EMBL/GenBank/DDBJ databases">
        <title>Genome analyses of bacteria isolated from kimchi.</title>
        <authorList>
            <person name="Lee S."/>
            <person name="Ahn S."/>
            <person name="Roh S."/>
        </authorList>
    </citation>
    <scope>NUCLEOTIDE SEQUENCE [LARGE SCALE GENOMIC DNA]</scope>
    <source>
        <strain evidence="7 8">CBA3620</strain>
    </source>
</reference>
<keyword evidence="4" id="KW-0732">Signal</keyword>
<dbReference type="Proteomes" id="UP000321332">
    <property type="component" value="Chromosome"/>
</dbReference>
<dbReference type="Pfam" id="PF00496">
    <property type="entry name" value="SBP_bac_5"/>
    <property type="match status" value="1"/>
</dbReference>
<dbReference type="AlphaFoldDB" id="A0AAE6II98"/>
<proteinExistence type="inferred from homology"/>
<dbReference type="Gene3D" id="3.40.190.10">
    <property type="entry name" value="Periplasmic binding protein-like II"/>
    <property type="match status" value="1"/>
</dbReference>
<keyword evidence="5" id="KW-0653">Protein transport</keyword>
<dbReference type="PIRSF" id="PIRSF002741">
    <property type="entry name" value="MppA"/>
    <property type="match status" value="1"/>
</dbReference>
<organism evidence="7 8">
    <name type="scientific">Leuconostoc carnosum</name>
    <dbReference type="NCBI Taxonomy" id="1252"/>
    <lineage>
        <taxon>Bacteria</taxon>
        <taxon>Bacillati</taxon>
        <taxon>Bacillota</taxon>
        <taxon>Bacilli</taxon>
        <taxon>Lactobacillales</taxon>
        <taxon>Lactobacillaceae</taxon>
        <taxon>Leuconostoc</taxon>
    </lineage>
</organism>
<dbReference type="Gene3D" id="3.90.76.10">
    <property type="entry name" value="Dipeptide-binding Protein, Domain 1"/>
    <property type="match status" value="1"/>
</dbReference>
<dbReference type="GO" id="GO:1904680">
    <property type="term" value="F:peptide transmembrane transporter activity"/>
    <property type="evidence" value="ECO:0007669"/>
    <property type="project" value="TreeGrafter"/>
</dbReference>
<evidence type="ECO:0000256" key="1">
    <source>
        <dbReference type="ARBA" id="ARBA00004196"/>
    </source>
</evidence>
<keyword evidence="5" id="KW-0571">Peptide transport</keyword>
<dbReference type="PANTHER" id="PTHR30290:SF10">
    <property type="entry name" value="PERIPLASMIC OLIGOPEPTIDE-BINDING PROTEIN-RELATED"/>
    <property type="match status" value="1"/>
</dbReference>
<evidence type="ECO:0000256" key="5">
    <source>
        <dbReference type="ARBA" id="ARBA00022856"/>
    </source>
</evidence>
<name>A0AAE6II98_LEUCA</name>
<sequence length="532" mass="58975">MGKKTIIGAVVAVLVIGGIVMAVQNRQSPDKAILRIATQNNISTLDPNYADDIGANWAEVQTLEGLYTTDENGKIIAGAAKEIVKPTQNDTTYTIHLKNGQKWSDGSDLTAQDFVASVKRQVDPKTKSTRANHFKDIAGYDEVYNHKGSLDKLGIEAVDKQTVKIKLSHPVPYFNFILANQLYPINPDKVKEYGKKYGQTAATTVSNGAYTIKKWNQSSTTWEFAKNKHYRDAKNVHYNTIKATQISDATLAAKQFQTKNVDEAAISGSVLSDIKKTNADEIKQTAAGRVAFIVWNAKDKIASNTNLKKAISLSINRQELAKEALGDGSTAAKSIVPSGEVEIAGKDLNDGLSLPYNQSEARVYFKKAQAELGQQKIEITLNTADTDSYKAVGTFLKQSIESTLPNVVINLHRLPLNAEIAAFNNHNFQAGTLSWSTDYDDPIDFLDIPYSKGAINFTNWENKAYDKVYEQINRHNEANDARYKLQREAARINNEENGVTPLYQASNVHLQSKTVKNLHYPLVGYQNYKYAK</sequence>